<accession>A0A7W7Q3P2</accession>
<dbReference type="RefSeq" id="WP_184810243.1">
    <property type="nucleotide sequence ID" value="NZ_JACHJQ010000002.1"/>
</dbReference>
<evidence type="ECO:0000313" key="1">
    <source>
        <dbReference type="EMBL" id="MBB4906124.1"/>
    </source>
</evidence>
<sequence length="84" mass="9269">MTTVDVEVVERLLKSEVEDPVVVLLQGQPQVIAAHEQDTEEYRGALFVASRRSLLDQLGDPRDSPPELERIAAILSDMADRLGA</sequence>
<keyword evidence="2" id="KW-1185">Reference proteome</keyword>
<evidence type="ECO:0008006" key="3">
    <source>
        <dbReference type="Google" id="ProtNLM"/>
    </source>
</evidence>
<organism evidence="1 2">
    <name type="scientific">Actinophytocola algeriensis</name>
    <dbReference type="NCBI Taxonomy" id="1768010"/>
    <lineage>
        <taxon>Bacteria</taxon>
        <taxon>Bacillati</taxon>
        <taxon>Actinomycetota</taxon>
        <taxon>Actinomycetes</taxon>
        <taxon>Pseudonocardiales</taxon>
        <taxon>Pseudonocardiaceae</taxon>
    </lineage>
</organism>
<comment type="caution">
    <text evidence="1">The sequence shown here is derived from an EMBL/GenBank/DDBJ whole genome shotgun (WGS) entry which is preliminary data.</text>
</comment>
<name>A0A7W7Q3P2_9PSEU</name>
<dbReference type="EMBL" id="JACHJQ010000002">
    <property type="protein sequence ID" value="MBB4906124.1"/>
    <property type="molecule type" value="Genomic_DNA"/>
</dbReference>
<reference evidence="1 2" key="1">
    <citation type="submission" date="2020-08" db="EMBL/GenBank/DDBJ databases">
        <title>Genomic Encyclopedia of Type Strains, Phase III (KMG-III): the genomes of soil and plant-associated and newly described type strains.</title>
        <authorList>
            <person name="Whitman W."/>
        </authorList>
    </citation>
    <scope>NUCLEOTIDE SEQUENCE [LARGE SCALE GENOMIC DNA]</scope>
    <source>
        <strain evidence="1 2">CECT 8960</strain>
    </source>
</reference>
<dbReference type="AlphaFoldDB" id="A0A7W7Q3P2"/>
<evidence type="ECO:0000313" key="2">
    <source>
        <dbReference type="Proteomes" id="UP000520767"/>
    </source>
</evidence>
<protein>
    <recommendedName>
        <fullName evidence="3">FAD-dependent pyridine nucleotide-disulfide oxidoreductase</fullName>
    </recommendedName>
</protein>
<dbReference type="Proteomes" id="UP000520767">
    <property type="component" value="Unassembled WGS sequence"/>
</dbReference>
<proteinExistence type="predicted"/>
<gene>
    <name evidence="1" type="ORF">FHR82_002341</name>
</gene>